<organism evidence="5 6">
    <name type="scientific">Prymnesium parvum</name>
    <name type="common">Toxic golden alga</name>
    <dbReference type="NCBI Taxonomy" id="97485"/>
    <lineage>
        <taxon>Eukaryota</taxon>
        <taxon>Haptista</taxon>
        <taxon>Haptophyta</taxon>
        <taxon>Prymnesiophyceae</taxon>
        <taxon>Prymnesiales</taxon>
        <taxon>Prymnesiaceae</taxon>
        <taxon>Prymnesium</taxon>
    </lineage>
</organism>
<dbReference type="GO" id="GO:0016559">
    <property type="term" value="P:peroxisome fission"/>
    <property type="evidence" value="ECO:0007669"/>
    <property type="project" value="InterPro"/>
</dbReference>
<dbReference type="InterPro" id="IPR008733">
    <property type="entry name" value="PEX11"/>
</dbReference>
<evidence type="ECO:0008006" key="7">
    <source>
        <dbReference type="Google" id="ProtNLM"/>
    </source>
</evidence>
<proteinExistence type="predicted"/>
<keyword evidence="2" id="KW-0472">Membrane</keyword>
<keyword evidence="3" id="KW-0576">Peroxisome</keyword>
<evidence type="ECO:0000313" key="5">
    <source>
        <dbReference type="EMBL" id="KAL1519477.1"/>
    </source>
</evidence>
<dbReference type="AlphaFoldDB" id="A0AB34JE76"/>
<dbReference type="PANTHER" id="PTHR12652">
    <property type="entry name" value="PEROXISOMAL BIOGENESIS FACTOR 11"/>
    <property type="match status" value="1"/>
</dbReference>
<sequence length="238" mass="26456">MASVVVLQKLSASADFRDKLLKALQYSAKLAAALLRRWSRTRQSEHVPTLQSAAKTISTARRFVTLLRWVKYIETLREARDEPHAEVRYLLLLDFCLCTAVDALQDLVTLDRLGFFGKPNRLPVAVESLANHLDIMLAANGMTVTTLRLVRLRQERKLAHSKQASAGKVEAVVQAERLALLKYTCDLLKCLDSAGMLQSPRQREKPSSRPSGPEGLAAFAAVLSSTMSARKLFIKALK</sequence>
<gene>
    <name evidence="5" type="ORF">AB1Y20_022996</name>
</gene>
<evidence type="ECO:0000256" key="2">
    <source>
        <dbReference type="ARBA" id="ARBA00023136"/>
    </source>
</evidence>
<accession>A0AB34JE76</accession>
<name>A0AB34JE76_PRYPA</name>
<evidence type="ECO:0000256" key="1">
    <source>
        <dbReference type="ARBA" id="ARBA00022593"/>
    </source>
</evidence>
<comment type="subcellular location">
    <subcellularLocation>
        <location evidence="4">Peroxisome membrane</location>
    </subcellularLocation>
</comment>
<dbReference type="EMBL" id="JBGBPQ010000009">
    <property type="protein sequence ID" value="KAL1519477.1"/>
    <property type="molecule type" value="Genomic_DNA"/>
</dbReference>
<protein>
    <recommendedName>
        <fullName evidence="7">Peroxisomal membrane protein PEX16</fullName>
    </recommendedName>
</protein>
<keyword evidence="6" id="KW-1185">Reference proteome</keyword>
<evidence type="ECO:0000256" key="3">
    <source>
        <dbReference type="ARBA" id="ARBA00023140"/>
    </source>
</evidence>
<dbReference type="Proteomes" id="UP001515480">
    <property type="component" value="Unassembled WGS sequence"/>
</dbReference>
<dbReference type="GO" id="GO:0005778">
    <property type="term" value="C:peroxisomal membrane"/>
    <property type="evidence" value="ECO:0007669"/>
    <property type="project" value="UniProtKB-SubCell"/>
</dbReference>
<keyword evidence="1" id="KW-0962">Peroxisome biogenesis</keyword>
<reference evidence="5 6" key="1">
    <citation type="journal article" date="2024" name="Science">
        <title>Giant polyketide synthase enzymes in the biosynthesis of giant marine polyether toxins.</title>
        <authorList>
            <person name="Fallon T.R."/>
            <person name="Shende V.V."/>
            <person name="Wierzbicki I.H."/>
            <person name="Pendleton A.L."/>
            <person name="Watervoot N.F."/>
            <person name="Auber R.P."/>
            <person name="Gonzalez D.J."/>
            <person name="Wisecaver J.H."/>
            <person name="Moore B.S."/>
        </authorList>
    </citation>
    <scope>NUCLEOTIDE SEQUENCE [LARGE SCALE GENOMIC DNA]</scope>
    <source>
        <strain evidence="5 6">12B1</strain>
    </source>
</reference>
<dbReference type="PANTHER" id="PTHR12652:SF50">
    <property type="entry name" value="PEROXIN 11"/>
    <property type="match status" value="1"/>
</dbReference>
<dbReference type="Pfam" id="PF05648">
    <property type="entry name" value="PEX11"/>
    <property type="match status" value="1"/>
</dbReference>
<evidence type="ECO:0000256" key="4">
    <source>
        <dbReference type="ARBA" id="ARBA00046271"/>
    </source>
</evidence>
<comment type="caution">
    <text evidence="5">The sequence shown here is derived from an EMBL/GenBank/DDBJ whole genome shotgun (WGS) entry which is preliminary data.</text>
</comment>
<evidence type="ECO:0000313" key="6">
    <source>
        <dbReference type="Proteomes" id="UP001515480"/>
    </source>
</evidence>